<keyword evidence="2" id="KW-0418">Kinase</keyword>
<keyword evidence="2" id="KW-0808">Transferase</keyword>
<dbReference type="GO" id="GO:0005634">
    <property type="term" value="C:nucleus"/>
    <property type="evidence" value="ECO:0007669"/>
    <property type="project" value="TreeGrafter"/>
</dbReference>
<organism evidence="2 3">
    <name type="scientific">Coprinellus micaceus</name>
    <name type="common">Glistening ink-cap mushroom</name>
    <name type="synonym">Coprinus micaceus</name>
    <dbReference type="NCBI Taxonomy" id="71717"/>
    <lineage>
        <taxon>Eukaryota</taxon>
        <taxon>Fungi</taxon>
        <taxon>Dikarya</taxon>
        <taxon>Basidiomycota</taxon>
        <taxon>Agaricomycotina</taxon>
        <taxon>Agaricomycetes</taxon>
        <taxon>Agaricomycetidae</taxon>
        <taxon>Agaricales</taxon>
        <taxon>Agaricineae</taxon>
        <taxon>Psathyrellaceae</taxon>
        <taxon>Coprinellus</taxon>
    </lineage>
</organism>
<dbReference type="AlphaFoldDB" id="A0A4Y7SNM8"/>
<dbReference type="PANTHER" id="PTHR44167:SF30">
    <property type="entry name" value="PHOSPHORYLASE KINASE"/>
    <property type="match status" value="1"/>
</dbReference>
<comment type="caution">
    <text evidence="2">The sequence shown here is derived from an EMBL/GenBank/DDBJ whole genome shotgun (WGS) entry which is preliminary data.</text>
</comment>
<proteinExistence type="predicted"/>
<gene>
    <name evidence="2" type="ORF">FA13DRAFT_1797968</name>
</gene>
<dbReference type="PANTHER" id="PTHR44167">
    <property type="entry name" value="OVARIAN-SPECIFIC SERINE/THREONINE-PROTEIN KINASE LOK-RELATED"/>
    <property type="match status" value="1"/>
</dbReference>
<dbReference type="STRING" id="71717.A0A4Y7SNM8"/>
<dbReference type="PROSITE" id="PS50011">
    <property type="entry name" value="PROTEIN_KINASE_DOM"/>
    <property type="match status" value="1"/>
</dbReference>
<protein>
    <submittedName>
        <fullName evidence="2">Other/AgaK1 protein kinase</fullName>
    </submittedName>
</protein>
<dbReference type="EMBL" id="QPFP01000077">
    <property type="protein sequence ID" value="TEB23480.1"/>
    <property type="molecule type" value="Genomic_DNA"/>
</dbReference>
<dbReference type="OrthoDB" id="5987198at2759"/>
<accession>A0A4Y7SNM8</accession>
<dbReference type="GO" id="GO:0004674">
    <property type="term" value="F:protein serine/threonine kinase activity"/>
    <property type="evidence" value="ECO:0007669"/>
    <property type="project" value="TreeGrafter"/>
</dbReference>
<reference evidence="2 3" key="1">
    <citation type="journal article" date="2019" name="Nat. Ecol. Evol.">
        <title>Megaphylogeny resolves global patterns of mushroom evolution.</title>
        <authorList>
            <person name="Varga T."/>
            <person name="Krizsan K."/>
            <person name="Foldi C."/>
            <person name="Dima B."/>
            <person name="Sanchez-Garcia M."/>
            <person name="Sanchez-Ramirez S."/>
            <person name="Szollosi G.J."/>
            <person name="Szarkandi J.G."/>
            <person name="Papp V."/>
            <person name="Albert L."/>
            <person name="Andreopoulos W."/>
            <person name="Angelini C."/>
            <person name="Antonin V."/>
            <person name="Barry K.W."/>
            <person name="Bougher N.L."/>
            <person name="Buchanan P."/>
            <person name="Buyck B."/>
            <person name="Bense V."/>
            <person name="Catcheside P."/>
            <person name="Chovatia M."/>
            <person name="Cooper J."/>
            <person name="Damon W."/>
            <person name="Desjardin D."/>
            <person name="Finy P."/>
            <person name="Geml J."/>
            <person name="Haridas S."/>
            <person name="Hughes K."/>
            <person name="Justo A."/>
            <person name="Karasinski D."/>
            <person name="Kautmanova I."/>
            <person name="Kiss B."/>
            <person name="Kocsube S."/>
            <person name="Kotiranta H."/>
            <person name="LaButti K.M."/>
            <person name="Lechner B.E."/>
            <person name="Liimatainen K."/>
            <person name="Lipzen A."/>
            <person name="Lukacs Z."/>
            <person name="Mihaltcheva S."/>
            <person name="Morgado L.N."/>
            <person name="Niskanen T."/>
            <person name="Noordeloos M.E."/>
            <person name="Ohm R.A."/>
            <person name="Ortiz-Santana B."/>
            <person name="Ovrebo C."/>
            <person name="Racz N."/>
            <person name="Riley R."/>
            <person name="Savchenko A."/>
            <person name="Shiryaev A."/>
            <person name="Soop K."/>
            <person name="Spirin V."/>
            <person name="Szebenyi C."/>
            <person name="Tomsovsky M."/>
            <person name="Tulloss R.E."/>
            <person name="Uehling J."/>
            <person name="Grigoriev I.V."/>
            <person name="Vagvolgyi C."/>
            <person name="Papp T."/>
            <person name="Martin F.M."/>
            <person name="Miettinen O."/>
            <person name="Hibbett D.S."/>
            <person name="Nagy L.G."/>
        </authorList>
    </citation>
    <scope>NUCLEOTIDE SEQUENCE [LARGE SCALE GENOMIC DNA]</scope>
    <source>
        <strain evidence="2 3">FP101781</strain>
    </source>
</reference>
<dbReference type="SMART" id="SM00220">
    <property type="entry name" value="S_TKc"/>
    <property type="match status" value="1"/>
</dbReference>
<dbReference type="InterPro" id="IPR011009">
    <property type="entry name" value="Kinase-like_dom_sf"/>
</dbReference>
<dbReference type="Pfam" id="PF00069">
    <property type="entry name" value="Pkinase"/>
    <property type="match status" value="1"/>
</dbReference>
<dbReference type="GO" id="GO:0005524">
    <property type="term" value="F:ATP binding"/>
    <property type="evidence" value="ECO:0007669"/>
    <property type="project" value="InterPro"/>
</dbReference>
<dbReference type="GO" id="GO:0044773">
    <property type="term" value="P:mitotic DNA damage checkpoint signaling"/>
    <property type="evidence" value="ECO:0007669"/>
    <property type="project" value="TreeGrafter"/>
</dbReference>
<name>A0A4Y7SNM8_COPMI</name>
<keyword evidence="3" id="KW-1185">Reference proteome</keyword>
<sequence length="397" mass="45727">MADAAKPDLDDLLLADHERGFELLPGEVYWRDRYGWLLDQGYQLSQRYHPKWVPSWETNKSLVPGLTLDSQVLPNARVIDATRTKDQTPVILKLVESAQSPEEVDILGYFSQAPISSDPRNHICPLLDILRRPEDEGQTIVVLPVLRPYDNPDFDTIGEALDFLRQILEGFTFLHEHRVAHRDVRSENLMLDPTGMYPAKFFVWTPNMKADYSGPIQPRYMRTERGPKYYIIDFGFSKQFNSEELPPSEIPMAASDPTIPELNDPKPCDPFPIDVYTVGNLILTDFIEGKPWNIEYKGRRGFDFLLPLVNTMVSVEPSERPSMKEALDKFNEIVGTQTPWTLRSRALPKDKEPLLTRVPAEVNHWKRRLWYITRRLPPIPVHKVKEDKTPKAPAESD</sequence>
<evidence type="ECO:0000259" key="1">
    <source>
        <dbReference type="PROSITE" id="PS50011"/>
    </source>
</evidence>
<dbReference type="SUPFAM" id="SSF56112">
    <property type="entry name" value="Protein kinase-like (PK-like)"/>
    <property type="match status" value="1"/>
</dbReference>
<dbReference type="Gene3D" id="1.10.510.10">
    <property type="entry name" value="Transferase(Phosphotransferase) domain 1"/>
    <property type="match status" value="1"/>
</dbReference>
<feature type="domain" description="Protein kinase" evidence="1">
    <location>
        <begin position="23"/>
        <end position="334"/>
    </location>
</feature>
<dbReference type="Proteomes" id="UP000298030">
    <property type="component" value="Unassembled WGS sequence"/>
</dbReference>
<dbReference type="InterPro" id="IPR000719">
    <property type="entry name" value="Prot_kinase_dom"/>
</dbReference>
<evidence type="ECO:0000313" key="2">
    <source>
        <dbReference type="EMBL" id="TEB23480.1"/>
    </source>
</evidence>
<evidence type="ECO:0000313" key="3">
    <source>
        <dbReference type="Proteomes" id="UP000298030"/>
    </source>
</evidence>